<dbReference type="AlphaFoldDB" id="A0A1G4B1K0"/>
<keyword evidence="2" id="KW-1185">Reference proteome</keyword>
<evidence type="ECO:0000313" key="1">
    <source>
        <dbReference type="EMBL" id="OHE95236.1"/>
    </source>
</evidence>
<evidence type="ECO:0000313" key="2">
    <source>
        <dbReference type="Proteomes" id="UP000176998"/>
    </source>
</evidence>
<dbReference type="GeneID" id="34562636"/>
<gene>
    <name evidence="1" type="ORF">CORC01_09497</name>
</gene>
<organism evidence="1 2">
    <name type="scientific">Colletotrichum orchidophilum</name>
    <dbReference type="NCBI Taxonomy" id="1209926"/>
    <lineage>
        <taxon>Eukaryota</taxon>
        <taxon>Fungi</taxon>
        <taxon>Dikarya</taxon>
        <taxon>Ascomycota</taxon>
        <taxon>Pezizomycotina</taxon>
        <taxon>Sordariomycetes</taxon>
        <taxon>Hypocreomycetidae</taxon>
        <taxon>Glomerellales</taxon>
        <taxon>Glomerellaceae</taxon>
        <taxon>Colletotrichum</taxon>
    </lineage>
</organism>
<proteinExistence type="predicted"/>
<reference evidence="1 2" key="1">
    <citation type="submission" date="2016-09" db="EMBL/GenBank/DDBJ databases">
        <authorList>
            <person name="Capua I."/>
            <person name="De Benedictis P."/>
            <person name="Joannis T."/>
            <person name="Lombin L.H."/>
            <person name="Cattoli G."/>
        </authorList>
    </citation>
    <scope>NUCLEOTIDE SEQUENCE [LARGE SCALE GENOMIC DNA]</scope>
    <source>
        <strain evidence="1 2">IMI 309357</strain>
    </source>
</reference>
<dbReference type="RefSeq" id="XP_022472398.1">
    <property type="nucleotide sequence ID" value="XM_022621126.1"/>
</dbReference>
<dbReference type="Proteomes" id="UP000176998">
    <property type="component" value="Unassembled WGS sequence"/>
</dbReference>
<protein>
    <submittedName>
        <fullName evidence="1">Uncharacterized protein</fullName>
    </submittedName>
</protein>
<feature type="non-terminal residue" evidence="1">
    <location>
        <position position="1"/>
    </location>
</feature>
<name>A0A1G4B1K0_9PEZI</name>
<comment type="caution">
    <text evidence="1">The sequence shown here is derived from an EMBL/GenBank/DDBJ whole genome shotgun (WGS) entry which is preliminary data.</text>
</comment>
<accession>A0A1G4B1K0</accession>
<sequence length="35" mass="4262">CTISLVGLLLFNSLRNFKINTLRERYYIFLNFYTD</sequence>
<dbReference type="EMBL" id="MJBS01000086">
    <property type="protein sequence ID" value="OHE95236.1"/>
    <property type="molecule type" value="Genomic_DNA"/>
</dbReference>